<dbReference type="InterPro" id="IPR037066">
    <property type="entry name" value="Plug_dom_sf"/>
</dbReference>
<comment type="caution">
    <text evidence="10">The sequence shown here is derived from an EMBL/GenBank/DDBJ whole genome shotgun (WGS) entry which is preliminary data.</text>
</comment>
<dbReference type="SUPFAM" id="SSF56935">
    <property type="entry name" value="Porins"/>
    <property type="match status" value="1"/>
</dbReference>
<dbReference type="SUPFAM" id="SSF49464">
    <property type="entry name" value="Carboxypeptidase regulatory domain-like"/>
    <property type="match status" value="1"/>
</dbReference>
<keyword evidence="2 7" id="KW-0813">Transport</keyword>
<evidence type="ECO:0000256" key="2">
    <source>
        <dbReference type="ARBA" id="ARBA00022448"/>
    </source>
</evidence>
<dbReference type="PANTHER" id="PTHR30069">
    <property type="entry name" value="TONB-DEPENDENT OUTER MEMBRANE RECEPTOR"/>
    <property type="match status" value="1"/>
</dbReference>
<dbReference type="PROSITE" id="PS52016">
    <property type="entry name" value="TONB_DEPENDENT_REC_3"/>
    <property type="match status" value="1"/>
</dbReference>
<dbReference type="Pfam" id="PF13620">
    <property type="entry name" value="CarboxypepD_reg"/>
    <property type="match status" value="1"/>
</dbReference>
<dbReference type="Gene3D" id="2.60.40.1120">
    <property type="entry name" value="Carboxypeptidase-like, regulatory domain"/>
    <property type="match status" value="1"/>
</dbReference>
<dbReference type="Pfam" id="PF07715">
    <property type="entry name" value="Plug"/>
    <property type="match status" value="1"/>
</dbReference>
<accession>A0ABV6YU90</accession>
<proteinExistence type="inferred from homology"/>
<dbReference type="InterPro" id="IPR008969">
    <property type="entry name" value="CarboxyPept-like_regulatory"/>
</dbReference>
<dbReference type="InterPro" id="IPR039426">
    <property type="entry name" value="TonB-dep_rcpt-like"/>
</dbReference>
<comment type="similarity">
    <text evidence="7">Belongs to the TonB-dependent receptor family.</text>
</comment>
<evidence type="ECO:0000256" key="1">
    <source>
        <dbReference type="ARBA" id="ARBA00004571"/>
    </source>
</evidence>
<sequence length="950" mass="107874">MPDVLALETTGSLSGIIHSSSEEVPAPLINNPLLQSTYLTIIAGANTQPLAGATISVESPRLMGTRVGTTDEKGHFRLLYLPPGHYTVTVNFPGFSTVIRSSVIVSLGKDTSLQFTLKPSELSESIEVTAVSPAIDENTTATGGNMTEQEFSRLPMKRTYQDVAAFFAGVDNSLGDHDLTMVGSPSMLDGTGAENNYLIDGFTTTDPYDGTSGTNLLFNFIEEVEIKTGGYEAEYGRATGGIINVITKSGGNDFSGNLVSFINTYEMNGSGKYRQYRGRRSEWMGNQEFDAGLDLGGYLVKDTFWFFLAYNPSFKENKWSVEQEIRKGELTTHHYAAKLTWSIVPLHRLVFSLFGDPSQYEGCDLSYLNDSLYVGADAKFTAAADKSAYQRIIKRGSQNYVLNYTGIVNDTFVVEASLGYRYQRDSTEPASAEGYAAQHIFHWDNPEKHGFADNPEYRDGYIAGGIGFFHDYKIYRKMFDVRGTYYRTSHTVKAGANYEQNTLDYTGEISGGQTIVYFTKDRFDDYAITKFSDHGVLRTINTAFFVQDNWQVTDFLTLNVGLRYETQDLKAHDGSRAFSINDNLAPRLGFSWDVKNNNKSKVFGSYGRFYESIPLQLNTYRFNWDFFETEFWRYGADKIPFTEDDKYNYTSVNTPKVRVSSDLKGQCLDEYLLGCEAEVLPDLALGALLRYRTIIRIIEDRLSKQFTEMHMGVTSKDYRRFHELLICNPGEGQVSDQPEPKREYTALELTAHKNFSDHYQFNLAYIWSTLRGNYDGLYDPYAAEVDAHSSQMFNSELYLRHSEGYLYQDIRHRFKLHGAYAFDCGLTMGSLVKIQSGRPISTLGHMGLEGWVFAEERGAQGRTPWLWQWDLHLEYAFRFWKYVDTTVMLDVFNVTNNNEVMSVQNFKYSGLDGSYYHIDTQSFVNPSPYWKEPLTYQIPRLIRFGVRFSF</sequence>
<evidence type="ECO:0000259" key="8">
    <source>
        <dbReference type="Pfam" id="PF07715"/>
    </source>
</evidence>
<keyword evidence="6 7" id="KW-0998">Cell outer membrane</keyword>
<dbReference type="InterPro" id="IPR057601">
    <property type="entry name" value="Oar-like_b-barrel"/>
</dbReference>
<dbReference type="Pfam" id="PF25183">
    <property type="entry name" value="OMP_b-brl_4"/>
    <property type="match status" value="2"/>
</dbReference>
<dbReference type="InterPro" id="IPR036942">
    <property type="entry name" value="Beta-barrel_TonB_sf"/>
</dbReference>
<dbReference type="Gene3D" id="2.170.130.10">
    <property type="entry name" value="TonB-dependent receptor, plug domain"/>
    <property type="match status" value="1"/>
</dbReference>
<keyword evidence="4 7" id="KW-0812">Transmembrane</keyword>
<gene>
    <name evidence="10" type="ORF">ACFL27_05960</name>
</gene>
<keyword evidence="11" id="KW-1185">Reference proteome</keyword>
<dbReference type="EMBL" id="JBHPBY010000056">
    <property type="protein sequence ID" value="MFC1849737.1"/>
    <property type="molecule type" value="Genomic_DNA"/>
</dbReference>
<keyword evidence="10" id="KW-0675">Receptor</keyword>
<dbReference type="InterPro" id="IPR012910">
    <property type="entry name" value="Plug_dom"/>
</dbReference>
<evidence type="ECO:0000259" key="9">
    <source>
        <dbReference type="Pfam" id="PF25183"/>
    </source>
</evidence>
<evidence type="ECO:0000256" key="7">
    <source>
        <dbReference type="PROSITE-ProRule" id="PRU01360"/>
    </source>
</evidence>
<reference evidence="10 11" key="1">
    <citation type="submission" date="2024-09" db="EMBL/GenBank/DDBJ databases">
        <title>Laminarin stimulates single cell rates of sulfate reduction while oxygen inhibits transcriptomic activity in coastal marine sediment.</title>
        <authorList>
            <person name="Lindsay M."/>
            <person name="Orcutt B."/>
            <person name="Emerson D."/>
            <person name="Stepanauskas R."/>
            <person name="D'Angelo T."/>
        </authorList>
    </citation>
    <scope>NUCLEOTIDE SEQUENCE [LARGE SCALE GENOMIC DNA]</scope>
    <source>
        <strain evidence="10">SAG AM-311-K15</strain>
    </source>
</reference>
<keyword evidence="3 7" id="KW-1134">Transmembrane beta strand</keyword>
<feature type="domain" description="TonB-dependent transporter Oar-like beta-barrel" evidence="9">
    <location>
        <begin position="385"/>
        <end position="568"/>
    </location>
</feature>
<evidence type="ECO:0000256" key="4">
    <source>
        <dbReference type="ARBA" id="ARBA00022692"/>
    </source>
</evidence>
<organism evidence="10 11">
    <name type="scientific">candidate division CSSED10-310 bacterium</name>
    <dbReference type="NCBI Taxonomy" id="2855610"/>
    <lineage>
        <taxon>Bacteria</taxon>
        <taxon>Bacteria division CSSED10-310</taxon>
    </lineage>
</organism>
<evidence type="ECO:0000313" key="11">
    <source>
        <dbReference type="Proteomes" id="UP001594351"/>
    </source>
</evidence>
<protein>
    <submittedName>
        <fullName evidence="10">TonB-dependent receptor domain-containing protein</fullName>
    </submittedName>
</protein>
<dbReference type="Proteomes" id="UP001594351">
    <property type="component" value="Unassembled WGS sequence"/>
</dbReference>
<evidence type="ECO:0000313" key="10">
    <source>
        <dbReference type="EMBL" id="MFC1849737.1"/>
    </source>
</evidence>
<comment type="subcellular location">
    <subcellularLocation>
        <location evidence="1 7">Cell outer membrane</location>
        <topology evidence="1 7">Multi-pass membrane protein</topology>
    </subcellularLocation>
</comment>
<evidence type="ECO:0000256" key="3">
    <source>
        <dbReference type="ARBA" id="ARBA00022452"/>
    </source>
</evidence>
<feature type="domain" description="TonB-dependent transporter Oar-like beta-barrel" evidence="9">
    <location>
        <begin position="581"/>
        <end position="822"/>
    </location>
</feature>
<feature type="domain" description="TonB-dependent receptor plug" evidence="8">
    <location>
        <begin position="145"/>
        <end position="241"/>
    </location>
</feature>
<keyword evidence="5 7" id="KW-0472">Membrane</keyword>
<dbReference type="PANTHER" id="PTHR30069:SF46">
    <property type="entry name" value="OAR PROTEIN"/>
    <property type="match status" value="1"/>
</dbReference>
<evidence type="ECO:0000256" key="6">
    <source>
        <dbReference type="ARBA" id="ARBA00023237"/>
    </source>
</evidence>
<evidence type="ECO:0000256" key="5">
    <source>
        <dbReference type="ARBA" id="ARBA00023136"/>
    </source>
</evidence>
<name>A0ABV6YU90_UNCC1</name>
<dbReference type="Gene3D" id="2.40.170.20">
    <property type="entry name" value="TonB-dependent receptor, beta-barrel domain"/>
    <property type="match status" value="1"/>
</dbReference>